<dbReference type="Proteomes" id="UP001628156">
    <property type="component" value="Unassembled WGS sequence"/>
</dbReference>
<comment type="caution">
    <text evidence="2">The sequence shown here is derived from an EMBL/GenBank/DDBJ whole genome shotgun (WGS) entry which is preliminary data.</text>
</comment>
<protein>
    <recommendedName>
        <fullName evidence="1">Spatacsin C-terminal domain-containing protein</fullName>
    </recommendedName>
</protein>
<feature type="domain" description="Spatacsin C-terminal" evidence="1">
    <location>
        <begin position="4"/>
        <end position="89"/>
    </location>
</feature>
<dbReference type="PANTHER" id="PTHR13650">
    <property type="entry name" value="SPATACSIN"/>
    <property type="match status" value="1"/>
</dbReference>
<dbReference type="InterPro" id="IPR028107">
    <property type="entry name" value="Spatacsin_C_dom"/>
</dbReference>
<gene>
    <name evidence="2" type="ORF">ENUP19_0123G0002</name>
</gene>
<dbReference type="InterPro" id="IPR028103">
    <property type="entry name" value="Spatacsin"/>
</dbReference>
<keyword evidence="3" id="KW-1185">Reference proteome</keyword>
<evidence type="ECO:0000313" key="2">
    <source>
        <dbReference type="EMBL" id="GAB1222892.1"/>
    </source>
</evidence>
<dbReference type="PANTHER" id="PTHR13650:SF0">
    <property type="entry name" value="SPATACSIN"/>
    <property type="match status" value="1"/>
</dbReference>
<evidence type="ECO:0000313" key="3">
    <source>
        <dbReference type="Proteomes" id="UP001628156"/>
    </source>
</evidence>
<dbReference type="Pfam" id="PF14649">
    <property type="entry name" value="Spatacsin_C"/>
    <property type="match status" value="1"/>
</dbReference>
<proteinExistence type="predicted"/>
<accession>A0ABQ0DJ59</accession>
<evidence type="ECO:0000259" key="1">
    <source>
        <dbReference type="Pfam" id="PF14649"/>
    </source>
</evidence>
<reference evidence="2 3" key="1">
    <citation type="journal article" date="2019" name="PLoS Negl. Trop. Dis.">
        <title>Whole genome sequencing of Entamoeba nuttalli reveals mammalian host-related molecular signatures and a novel octapeptide-repeat surface protein.</title>
        <authorList>
            <person name="Tanaka M."/>
            <person name="Makiuchi T."/>
            <person name="Komiyama T."/>
            <person name="Shiina T."/>
            <person name="Osaki K."/>
            <person name="Tachibana H."/>
        </authorList>
    </citation>
    <scope>NUCLEOTIDE SEQUENCE [LARGE SCALE GENOMIC DNA]</scope>
    <source>
        <strain evidence="2 3">P19-061405</strain>
    </source>
</reference>
<organism evidence="2 3">
    <name type="scientific">Entamoeba nuttalli</name>
    <dbReference type="NCBI Taxonomy" id="412467"/>
    <lineage>
        <taxon>Eukaryota</taxon>
        <taxon>Amoebozoa</taxon>
        <taxon>Evosea</taxon>
        <taxon>Archamoebae</taxon>
        <taxon>Mastigamoebida</taxon>
        <taxon>Entamoebidae</taxon>
        <taxon>Entamoeba</taxon>
    </lineage>
</organism>
<name>A0ABQ0DJ59_9EUKA</name>
<sequence length="154" mass="18201">MIGILSLQIYFDNVQLIGLNSERALNQMMYFTSFDDAFIFAKYYNLLEPLKWSKCLYYQCIINGNKTYFDHWLSAFALDKTTLTDILEQHERNEKMNNGRRKDSINWDYFISKVKRINPALFYLCEGRPLTQTKIPSELKLMILNSNLSLDSLK</sequence>
<dbReference type="EMBL" id="BAAFRS010000123">
    <property type="protein sequence ID" value="GAB1222892.1"/>
    <property type="molecule type" value="Genomic_DNA"/>
</dbReference>